<feature type="region of interest" description="Disordered" evidence="1">
    <location>
        <begin position="35"/>
        <end position="183"/>
    </location>
</feature>
<protein>
    <submittedName>
        <fullName evidence="3">Uncharacterized protein</fullName>
    </submittedName>
</protein>
<organism evidence="3 4">
    <name type="scientific">Azospirillum palustre</name>
    <dbReference type="NCBI Taxonomy" id="2044885"/>
    <lineage>
        <taxon>Bacteria</taxon>
        <taxon>Pseudomonadati</taxon>
        <taxon>Pseudomonadota</taxon>
        <taxon>Alphaproteobacteria</taxon>
        <taxon>Rhodospirillales</taxon>
        <taxon>Azospirillaceae</taxon>
        <taxon>Azospirillum</taxon>
    </lineage>
</organism>
<accession>A0A2B8BAI9</accession>
<feature type="compositionally biased region" description="Polar residues" evidence="1">
    <location>
        <begin position="63"/>
        <end position="74"/>
    </location>
</feature>
<feature type="compositionally biased region" description="Pro residues" evidence="1">
    <location>
        <begin position="108"/>
        <end position="130"/>
    </location>
</feature>
<sequence>MTPHPPSFARHPVVSRLAPLLLLLAAGACAPSDLRDDTPGRAQAFPPVYNQTVVPGGGERRTWSQIQAEQSRADSNPAPARQSGDRQIRRDPDGTDQPPPKRRRGSSSPPPDPAALPQPPRPIPVPPPPSSQSATDAFKRDLIRPEVDRMRTDDAMGRLDPLGQRDLMRRENDLRQFGDPLAR</sequence>
<evidence type="ECO:0000256" key="1">
    <source>
        <dbReference type="SAM" id="MobiDB-lite"/>
    </source>
</evidence>
<reference evidence="4" key="1">
    <citation type="submission" date="2017-10" db="EMBL/GenBank/DDBJ databases">
        <authorList>
            <person name="Kravchenko I.K."/>
            <person name="Grouzdev D.S."/>
        </authorList>
    </citation>
    <scope>NUCLEOTIDE SEQUENCE [LARGE SCALE GENOMIC DNA]</scope>
    <source>
        <strain evidence="4">B2</strain>
    </source>
</reference>
<gene>
    <name evidence="3" type="ORF">CRT60_32970</name>
</gene>
<name>A0A2B8BAI9_9PROT</name>
<feature type="signal peptide" evidence="2">
    <location>
        <begin position="1"/>
        <end position="30"/>
    </location>
</feature>
<evidence type="ECO:0000256" key="2">
    <source>
        <dbReference type="SAM" id="SignalP"/>
    </source>
</evidence>
<dbReference type="RefSeq" id="WP_098740590.1">
    <property type="nucleotide sequence ID" value="NZ_PDKW01000043.1"/>
</dbReference>
<proteinExistence type="predicted"/>
<dbReference type="EMBL" id="PDKW01000043">
    <property type="protein sequence ID" value="PGH54578.1"/>
    <property type="molecule type" value="Genomic_DNA"/>
</dbReference>
<feature type="chain" id="PRO_5012631942" evidence="2">
    <location>
        <begin position="31"/>
        <end position="183"/>
    </location>
</feature>
<keyword evidence="2" id="KW-0732">Signal</keyword>
<dbReference type="AlphaFoldDB" id="A0A2B8BAI9"/>
<dbReference type="Proteomes" id="UP000225379">
    <property type="component" value="Unassembled WGS sequence"/>
</dbReference>
<evidence type="ECO:0000313" key="3">
    <source>
        <dbReference type="EMBL" id="PGH54578.1"/>
    </source>
</evidence>
<keyword evidence="4" id="KW-1185">Reference proteome</keyword>
<feature type="compositionally biased region" description="Basic and acidic residues" evidence="1">
    <location>
        <begin position="137"/>
        <end position="157"/>
    </location>
</feature>
<comment type="caution">
    <text evidence="3">The sequence shown here is derived from an EMBL/GenBank/DDBJ whole genome shotgun (WGS) entry which is preliminary data.</text>
</comment>
<dbReference type="OrthoDB" id="7306143at2"/>
<feature type="compositionally biased region" description="Basic and acidic residues" evidence="1">
    <location>
        <begin position="166"/>
        <end position="183"/>
    </location>
</feature>
<feature type="compositionally biased region" description="Basic and acidic residues" evidence="1">
    <location>
        <begin position="83"/>
        <end position="93"/>
    </location>
</feature>
<evidence type="ECO:0000313" key="4">
    <source>
        <dbReference type="Proteomes" id="UP000225379"/>
    </source>
</evidence>